<keyword evidence="2" id="KW-1185">Reference proteome</keyword>
<reference evidence="1 2" key="1">
    <citation type="submission" date="2023-12" db="EMBL/GenBank/DDBJ databases">
        <title>Genome sequencing and assembly of bacterial species from a model synthetic community.</title>
        <authorList>
            <person name="Hogle S.L."/>
        </authorList>
    </citation>
    <scope>NUCLEOTIDE SEQUENCE [LARGE SCALE GENOMIC DNA]</scope>
    <source>
        <strain evidence="1 2">HAMBI_3031</strain>
    </source>
</reference>
<dbReference type="Gene3D" id="3.50.50.60">
    <property type="entry name" value="FAD/NAD(P)-binding domain"/>
    <property type="match status" value="1"/>
</dbReference>
<proteinExistence type="predicted"/>
<dbReference type="PANTHER" id="PTHR42685:SF22">
    <property type="entry name" value="CONDITIONED MEDIUM FACTOR RECEPTOR 1"/>
    <property type="match status" value="1"/>
</dbReference>
<dbReference type="PANTHER" id="PTHR42685">
    <property type="entry name" value="GERANYLGERANYL DIPHOSPHATE REDUCTASE"/>
    <property type="match status" value="1"/>
</dbReference>
<dbReference type="EC" id="1.-.-.-" evidence="1"/>
<dbReference type="RefSeq" id="WP_114791565.1">
    <property type="nucleotide sequence ID" value="NZ_CP139960.1"/>
</dbReference>
<keyword evidence="1" id="KW-0560">Oxidoreductase</keyword>
<sequence>MNVYDYDIGIVGGGLAGLTAAIQLRKKGYTVSLWEKNKYPFHRVCGEYISKESWDYLQRCGIDLPALQLPEINKLELSSHGGSVLKAKLDLGGFGISRYWLDYLLYEEAKRQGVAVFEGAKVEQLFYRNGSFEILAGSNSVKVKLALGSFGKRSNIDVKWQRKFVAQKPDSLNNYIGVKYHIKTDLPNDTIALHNFKGGYCGVSKVEADLYCLCYLTTASNLQAAGGIREMEERVLFRNSYLRKIFEQSKFIFTAPVTISQVSFNRKELIYDQVPLAGDACGMITPLCGNGMSMAMHSGKIFTNLADDFLQQRISLEGMLGRYAKAWDLQFSGRLQIGRMVQANFGKEWQTHLFISALKYLPGLTNRIIKATHGQPF</sequence>
<name>A0ABZ0W315_9BACT</name>
<protein>
    <submittedName>
        <fullName evidence="1">NAD(P)/FAD-dependent oxidoreductase</fullName>
        <ecNumber evidence="1">1.-.-.-</ecNumber>
    </submittedName>
</protein>
<dbReference type="PRINTS" id="PR00420">
    <property type="entry name" value="RNGMNOXGNASE"/>
</dbReference>
<dbReference type="InterPro" id="IPR050407">
    <property type="entry name" value="Geranylgeranyl_reductase"/>
</dbReference>
<organism evidence="1 2">
    <name type="scientific">Niabella yanshanensis</name>
    <dbReference type="NCBI Taxonomy" id="577386"/>
    <lineage>
        <taxon>Bacteria</taxon>
        <taxon>Pseudomonadati</taxon>
        <taxon>Bacteroidota</taxon>
        <taxon>Chitinophagia</taxon>
        <taxon>Chitinophagales</taxon>
        <taxon>Chitinophagaceae</taxon>
        <taxon>Niabella</taxon>
    </lineage>
</organism>
<evidence type="ECO:0000313" key="2">
    <source>
        <dbReference type="Proteomes" id="UP001325680"/>
    </source>
</evidence>
<gene>
    <name evidence="1" type="ORF">U0035_18450</name>
</gene>
<dbReference type="Pfam" id="PF13450">
    <property type="entry name" value="NAD_binding_8"/>
    <property type="match status" value="1"/>
</dbReference>
<dbReference type="SUPFAM" id="SSF51905">
    <property type="entry name" value="FAD/NAD(P)-binding domain"/>
    <property type="match status" value="1"/>
</dbReference>
<dbReference type="Proteomes" id="UP001325680">
    <property type="component" value="Chromosome"/>
</dbReference>
<dbReference type="GO" id="GO:0016491">
    <property type="term" value="F:oxidoreductase activity"/>
    <property type="evidence" value="ECO:0007669"/>
    <property type="project" value="UniProtKB-KW"/>
</dbReference>
<evidence type="ECO:0000313" key="1">
    <source>
        <dbReference type="EMBL" id="WQD37655.1"/>
    </source>
</evidence>
<dbReference type="InterPro" id="IPR036188">
    <property type="entry name" value="FAD/NAD-bd_sf"/>
</dbReference>
<dbReference type="EMBL" id="CP139960">
    <property type="protein sequence ID" value="WQD37655.1"/>
    <property type="molecule type" value="Genomic_DNA"/>
</dbReference>
<accession>A0ABZ0W315</accession>